<evidence type="ECO:0000256" key="8">
    <source>
        <dbReference type="PROSITE-ProRule" id="PRU00221"/>
    </source>
</evidence>
<dbReference type="Proteomes" id="UP000076532">
    <property type="component" value="Unassembled WGS sequence"/>
</dbReference>
<evidence type="ECO:0000256" key="4">
    <source>
        <dbReference type="ARBA" id="ARBA00022737"/>
    </source>
</evidence>
<dbReference type="GO" id="GO:0051015">
    <property type="term" value="F:actin filament binding"/>
    <property type="evidence" value="ECO:0007669"/>
    <property type="project" value="TreeGrafter"/>
</dbReference>
<dbReference type="PANTHER" id="PTHR10709">
    <property type="entry name" value="ACTIN-RELATED PROTEIN 2/3 COMPLEX SUBUNIT 1"/>
    <property type="match status" value="1"/>
</dbReference>
<keyword evidence="10" id="KW-1185">Reference proteome</keyword>
<dbReference type="SUPFAM" id="SSF50978">
    <property type="entry name" value="WD40 repeat-like"/>
    <property type="match status" value="1"/>
</dbReference>
<dbReference type="PROSITE" id="PS50294">
    <property type="entry name" value="WD_REPEATS_REGION"/>
    <property type="match status" value="1"/>
</dbReference>
<name>A0A166BJX7_9AGAM</name>
<evidence type="ECO:0000256" key="2">
    <source>
        <dbReference type="ARBA" id="ARBA00022490"/>
    </source>
</evidence>
<dbReference type="InterPro" id="IPR036322">
    <property type="entry name" value="WD40_repeat_dom_sf"/>
</dbReference>
<dbReference type="PROSITE" id="PS50082">
    <property type="entry name" value="WD_REPEATS_2"/>
    <property type="match status" value="1"/>
</dbReference>
<dbReference type="OrthoDB" id="406844at2759"/>
<dbReference type="InterPro" id="IPR015943">
    <property type="entry name" value="WD40/YVTN_repeat-like_dom_sf"/>
</dbReference>
<protein>
    <recommendedName>
        <fullName evidence="7">Actin-related protein 2/3 complex subunit</fullName>
    </recommendedName>
</protein>
<dbReference type="EMBL" id="KV417643">
    <property type="protein sequence ID" value="KZP12716.1"/>
    <property type="molecule type" value="Genomic_DNA"/>
</dbReference>
<proteinExistence type="inferred from homology"/>
<evidence type="ECO:0000313" key="10">
    <source>
        <dbReference type="Proteomes" id="UP000076532"/>
    </source>
</evidence>
<dbReference type="PANTHER" id="PTHR10709:SF2">
    <property type="entry name" value="ACTIN-RELATED PROTEIN 2_3 COMPLEX SUBUNIT"/>
    <property type="match status" value="1"/>
</dbReference>
<dbReference type="Pfam" id="PF00400">
    <property type="entry name" value="WD40"/>
    <property type="match status" value="3"/>
</dbReference>
<keyword evidence="6 7" id="KW-0206">Cytoskeleton</keyword>
<keyword evidence="4" id="KW-0677">Repeat</keyword>
<accession>A0A166BJX7</accession>
<keyword evidence="2 7" id="KW-0963">Cytoplasm</keyword>
<dbReference type="InterPro" id="IPR017383">
    <property type="entry name" value="ARPC1"/>
</dbReference>
<dbReference type="AlphaFoldDB" id="A0A166BJX7"/>
<evidence type="ECO:0000256" key="1">
    <source>
        <dbReference type="ARBA" id="ARBA00006260"/>
    </source>
</evidence>
<keyword evidence="5 7" id="KW-0009">Actin-binding</keyword>
<evidence type="ECO:0000256" key="5">
    <source>
        <dbReference type="ARBA" id="ARBA00023203"/>
    </source>
</evidence>
<dbReference type="STRING" id="436010.A0A166BJX7"/>
<dbReference type="PIRSF" id="PIRSF038093">
    <property type="entry name" value="ARP2/3_su1"/>
    <property type="match status" value="1"/>
</dbReference>
<sequence>MSPPEEYQISKQPVTTHSFNADRSQLVVSLNSNEAQIMSRQGSQWAVTETLAEHDKMITSIDWAPNSNRIVTASQDRNAYVWQQTPDPQTGKTTWKPTLVLLRINRAATYVKWSPNEDKFAVASGARAIAICSFDPENDWWVSRLLKKPIRSTVLSVDWHPNNVLLAAGSADMKARVLSAFIKDVDKRPAPTVWGEKLPFNTICGEYTSPAGGWVHAVGFSPSGDVLAFASHDSSINIVYPGGPAVYNIRISTLPFVSLTWTAEDAIVAAGHDCQPILFTGSEAGWQVVGSLDDTSAPKSAGPSKLGVGPGRLNSAAFNTFRNADSRGQSSPISGQTNSGTELMTVHQNTITNVRSYEAQGGNVTKISTSGVDGKLVIWDVSNVSGAAGLVPRLSGVHLP</sequence>
<dbReference type="InterPro" id="IPR001680">
    <property type="entry name" value="WD40_rpt"/>
</dbReference>
<organism evidence="9 10">
    <name type="scientific">Athelia psychrophila</name>
    <dbReference type="NCBI Taxonomy" id="1759441"/>
    <lineage>
        <taxon>Eukaryota</taxon>
        <taxon>Fungi</taxon>
        <taxon>Dikarya</taxon>
        <taxon>Basidiomycota</taxon>
        <taxon>Agaricomycotina</taxon>
        <taxon>Agaricomycetes</taxon>
        <taxon>Agaricomycetidae</taxon>
        <taxon>Atheliales</taxon>
        <taxon>Atheliaceae</taxon>
        <taxon>Athelia</taxon>
    </lineage>
</organism>
<gene>
    <name evidence="9" type="ORF">FIBSPDRAFT_835892</name>
</gene>
<keyword evidence="3 8" id="KW-0853">WD repeat</keyword>
<evidence type="ECO:0000256" key="3">
    <source>
        <dbReference type="ARBA" id="ARBA00022574"/>
    </source>
</evidence>
<evidence type="ECO:0000313" key="9">
    <source>
        <dbReference type="EMBL" id="KZP12716.1"/>
    </source>
</evidence>
<comment type="similarity">
    <text evidence="1 7">Belongs to the WD repeat ARPC1 family.</text>
</comment>
<comment type="subcellular location">
    <subcellularLocation>
        <location evidence="7">Cytoplasm</location>
        <location evidence="7">Cytoskeleton</location>
        <location evidence="7">Actin patch</location>
    </subcellularLocation>
</comment>
<dbReference type="GO" id="GO:0034314">
    <property type="term" value="P:Arp2/3 complex-mediated actin nucleation"/>
    <property type="evidence" value="ECO:0007669"/>
    <property type="project" value="UniProtKB-UniRule"/>
</dbReference>
<evidence type="ECO:0000256" key="6">
    <source>
        <dbReference type="ARBA" id="ARBA00023212"/>
    </source>
</evidence>
<dbReference type="Gene3D" id="2.130.10.10">
    <property type="entry name" value="YVTN repeat-like/Quinoprotein amine dehydrogenase"/>
    <property type="match status" value="1"/>
</dbReference>
<reference evidence="9 10" key="1">
    <citation type="journal article" date="2016" name="Mol. Biol. Evol.">
        <title>Comparative Genomics of Early-Diverging Mushroom-Forming Fungi Provides Insights into the Origins of Lignocellulose Decay Capabilities.</title>
        <authorList>
            <person name="Nagy L.G."/>
            <person name="Riley R."/>
            <person name="Tritt A."/>
            <person name="Adam C."/>
            <person name="Daum C."/>
            <person name="Floudas D."/>
            <person name="Sun H."/>
            <person name="Yadav J.S."/>
            <person name="Pangilinan J."/>
            <person name="Larsson K.H."/>
            <person name="Matsuura K."/>
            <person name="Barry K."/>
            <person name="Labutti K."/>
            <person name="Kuo R."/>
            <person name="Ohm R.A."/>
            <person name="Bhattacharya S.S."/>
            <person name="Shirouzu T."/>
            <person name="Yoshinaga Y."/>
            <person name="Martin F.M."/>
            <person name="Grigoriev I.V."/>
            <person name="Hibbett D.S."/>
        </authorList>
    </citation>
    <scope>NUCLEOTIDE SEQUENCE [LARGE SCALE GENOMIC DNA]</scope>
    <source>
        <strain evidence="9 10">CBS 109695</strain>
    </source>
</reference>
<dbReference type="GO" id="GO:0005885">
    <property type="term" value="C:Arp2/3 protein complex"/>
    <property type="evidence" value="ECO:0007669"/>
    <property type="project" value="UniProtKB-UniRule"/>
</dbReference>
<feature type="repeat" description="WD" evidence="8">
    <location>
        <begin position="51"/>
        <end position="83"/>
    </location>
</feature>
<dbReference type="SMART" id="SM00320">
    <property type="entry name" value="WD40"/>
    <property type="match status" value="5"/>
</dbReference>
<dbReference type="GO" id="GO:0030479">
    <property type="term" value="C:actin cortical patch"/>
    <property type="evidence" value="ECO:0007669"/>
    <property type="project" value="UniProtKB-SubCell"/>
</dbReference>
<comment type="function">
    <text evidence="7">Functions as component of the Arp2/3 complex which is involved in regulation of actin polymerization and together with an activating nucleation-promoting factor (NPF) mediates the formation of branched actin networks.</text>
</comment>
<evidence type="ECO:0000256" key="7">
    <source>
        <dbReference type="PIRNR" id="PIRNR038093"/>
    </source>
</evidence>